<dbReference type="Gene3D" id="3.40.50.1820">
    <property type="entry name" value="alpha/beta hydrolase"/>
    <property type="match status" value="1"/>
</dbReference>
<dbReference type="InterPro" id="IPR054579">
    <property type="entry name" value="GCE-like_dom"/>
</dbReference>
<keyword evidence="1" id="KW-0719">Serine esterase</keyword>
<dbReference type="RefSeq" id="WP_145096219.1">
    <property type="nucleotide sequence ID" value="NZ_CP036274.1"/>
</dbReference>
<keyword evidence="7" id="KW-1185">Reference proteome</keyword>
<feature type="domain" description="4-O-methyl-glucuronoyl methylesterase-like" evidence="5">
    <location>
        <begin position="238"/>
        <end position="394"/>
    </location>
</feature>
<keyword evidence="2 4" id="KW-0732">Signal</keyword>
<protein>
    <submittedName>
        <fullName evidence="6">Alpha/beta hydrolase family protein</fullName>
    </submittedName>
</protein>
<evidence type="ECO:0000256" key="3">
    <source>
        <dbReference type="ARBA" id="ARBA00022801"/>
    </source>
</evidence>
<evidence type="ECO:0000259" key="5">
    <source>
        <dbReference type="Pfam" id="PF22244"/>
    </source>
</evidence>
<dbReference type="Pfam" id="PF22244">
    <property type="entry name" value="GCE_fung"/>
    <property type="match status" value="1"/>
</dbReference>
<organism evidence="6 7">
    <name type="scientific">Anatilimnocola aggregata</name>
    <dbReference type="NCBI Taxonomy" id="2528021"/>
    <lineage>
        <taxon>Bacteria</taxon>
        <taxon>Pseudomonadati</taxon>
        <taxon>Planctomycetota</taxon>
        <taxon>Planctomycetia</taxon>
        <taxon>Pirellulales</taxon>
        <taxon>Pirellulaceae</taxon>
        <taxon>Anatilimnocola</taxon>
    </lineage>
</organism>
<evidence type="ECO:0000256" key="4">
    <source>
        <dbReference type="SAM" id="SignalP"/>
    </source>
</evidence>
<feature type="chain" id="PRO_5021724944" evidence="4">
    <location>
        <begin position="27"/>
        <end position="444"/>
    </location>
</feature>
<dbReference type="SUPFAM" id="SSF53474">
    <property type="entry name" value="alpha/beta-Hydrolases"/>
    <property type="match status" value="1"/>
</dbReference>
<proteinExistence type="predicted"/>
<name>A0A517YK00_9BACT</name>
<evidence type="ECO:0000313" key="6">
    <source>
        <dbReference type="EMBL" id="QDU30551.1"/>
    </source>
</evidence>
<dbReference type="KEGG" id="aagg:ETAA8_56970"/>
<evidence type="ECO:0000256" key="1">
    <source>
        <dbReference type="ARBA" id="ARBA00022487"/>
    </source>
</evidence>
<dbReference type="AlphaFoldDB" id="A0A517YK00"/>
<feature type="signal peptide" evidence="4">
    <location>
        <begin position="1"/>
        <end position="26"/>
    </location>
</feature>
<dbReference type="Proteomes" id="UP000315017">
    <property type="component" value="Chromosome"/>
</dbReference>
<evidence type="ECO:0000256" key="2">
    <source>
        <dbReference type="ARBA" id="ARBA00022729"/>
    </source>
</evidence>
<dbReference type="InterPro" id="IPR029058">
    <property type="entry name" value="AB_hydrolase_fold"/>
</dbReference>
<sequence precursor="true">MFAPSSPGRLLSLALLCTAWTPLLTAQDFPAFTDLKPQTELPNPLVAMSGQKITTKEAWEKSRRPELKQLFQHYMYGKLPAVPEALDVKELCLNRNFLGGKATLRELAVRFTLPRSSSTADMAWSKHTIYVLLVTPNERLSPAPVFIGMNFCGNHAVVESEQIQIPETWVYNRCEGTEKDHATAKGRGTQADVWNVDLIIDRGYSLASFYSGDIDPDTADFADGLNGELKPDLKFAGDDAGTIACWSWGYHRVIDALTKHAKEVAKGNSRLDLKKIAVVGHSRNGKTALLAAAMDDRIALAIPSQAGCGGTAPSRGTVGESVKRINTSFPHWFCDEFTNFNDEPARLPFDQNCLAAICAPRPVLFANAQEDTWANPDGQLEVLKAAAPAYALYGKRGIDSDAKAEMGKLIGHELGYFIRPGKHSMSRVDWQAYLDFADKHFSAN</sequence>
<dbReference type="GO" id="GO:0052689">
    <property type="term" value="F:carboxylic ester hydrolase activity"/>
    <property type="evidence" value="ECO:0007669"/>
    <property type="project" value="UniProtKB-KW"/>
</dbReference>
<reference evidence="6 7" key="1">
    <citation type="submission" date="2019-02" db="EMBL/GenBank/DDBJ databases">
        <title>Deep-cultivation of Planctomycetes and their phenomic and genomic characterization uncovers novel biology.</title>
        <authorList>
            <person name="Wiegand S."/>
            <person name="Jogler M."/>
            <person name="Boedeker C."/>
            <person name="Pinto D."/>
            <person name="Vollmers J."/>
            <person name="Rivas-Marin E."/>
            <person name="Kohn T."/>
            <person name="Peeters S.H."/>
            <person name="Heuer A."/>
            <person name="Rast P."/>
            <person name="Oberbeckmann S."/>
            <person name="Bunk B."/>
            <person name="Jeske O."/>
            <person name="Meyerdierks A."/>
            <person name="Storesund J.E."/>
            <person name="Kallscheuer N."/>
            <person name="Luecker S."/>
            <person name="Lage O.M."/>
            <person name="Pohl T."/>
            <person name="Merkel B.J."/>
            <person name="Hornburger P."/>
            <person name="Mueller R.-W."/>
            <person name="Bruemmer F."/>
            <person name="Labrenz M."/>
            <person name="Spormann A.M."/>
            <person name="Op den Camp H."/>
            <person name="Overmann J."/>
            <person name="Amann R."/>
            <person name="Jetten M.S.M."/>
            <person name="Mascher T."/>
            <person name="Medema M.H."/>
            <person name="Devos D.P."/>
            <person name="Kaster A.-K."/>
            <person name="Ovreas L."/>
            <person name="Rohde M."/>
            <person name="Galperin M.Y."/>
            <person name="Jogler C."/>
        </authorList>
    </citation>
    <scope>NUCLEOTIDE SEQUENCE [LARGE SCALE GENOMIC DNA]</scope>
    <source>
        <strain evidence="6 7">ETA_A8</strain>
    </source>
</reference>
<accession>A0A517YK00</accession>
<gene>
    <name evidence="6" type="ORF">ETAA8_56970</name>
</gene>
<dbReference type="EMBL" id="CP036274">
    <property type="protein sequence ID" value="QDU30551.1"/>
    <property type="molecule type" value="Genomic_DNA"/>
</dbReference>
<evidence type="ECO:0000313" key="7">
    <source>
        <dbReference type="Proteomes" id="UP000315017"/>
    </source>
</evidence>
<keyword evidence="3 6" id="KW-0378">Hydrolase</keyword>
<dbReference type="OrthoDB" id="9809261at2"/>